<dbReference type="Pfam" id="PF01554">
    <property type="entry name" value="MatE"/>
    <property type="match status" value="2"/>
</dbReference>
<comment type="similarity">
    <text evidence="2">Belongs to the multi antimicrobial extrusion (MATE) (TC 2.A.66.1) family.</text>
</comment>
<keyword evidence="4 7" id="KW-1133">Transmembrane helix</keyword>
<dbReference type="Proteomes" id="UP001375240">
    <property type="component" value="Unassembled WGS sequence"/>
</dbReference>
<feature type="compositionally biased region" description="Basic and acidic residues" evidence="6">
    <location>
        <begin position="82"/>
        <end position="92"/>
    </location>
</feature>
<evidence type="ECO:0000256" key="7">
    <source>
        <dbReference type="SAM" id="Phobius"/>
    </source>
</evidence>
<comment type="caution">
    <text evidence="8">The sequence shown here is derived from an EMBL/GenBank/DDBJ whole genome shotgun (WGS) entry which is preliminary data.</text>
</comment>
<name>A0AAV9UX14_9PEZI</name>
<sequence length="621" mass="66918">MNAWFKAQVQKSLPPGFGINAYAGSSSSSSDDERDSPMPVPILQQTEPEPIIGSNESGAGPSNKMSGRPSSRLSAISSNELTTERERSKSPEPVDEDTPLIARSAYSADSNGDYDYDRTKLISQDGQNQKGTRTPPAVSPGPGHNPPTADYGCGQDTTEIAPASSEFWILLKSAVPVILAYTLQSSLQAASILIVGRISPAALSVAAFCYMFAVSTAMIVAYGGSTALDTLASSSFTGSKRKSDLGVLLQRAFVVLGIMYIPVAVIWWYSGSIFRALGQEEYICEDGQSFLRRFIPGALGCIYFESVKKYLQAQGIMRAGTYVLMVTSPVNMLLNYLFIYVLDFGVNGAPIATSITYWLSFILLCGYTKYFRGHEGWGGWSTACFKNMLRFFRLALLGTVMVGTEWWAFEIVAIVAGRLGQIPLAAQSVIMTTDQVLNTIPFGIGVAASTRVGNLLGARNASGAARAANTAAWLSMFMGTIVLVVLMSVKNFYAKVFNDDQAVIDLTSHVMPYVALFQIADGLNGSCGGSLRGMGRQHVGAAVNIVSYYFLALPLGIWLAYHGWGLAGLWVGQCLALYAVGIGEWLLVYLSNWEVQVIKALGRLDDAERTEIGEAAVITRP</sequence>
<protein>
    <recommendedName>
        <fullName evidence="10">Multidrug and toxin extrusion protein</fullName>
    </recommendedName>
</protein>
<keyword evidence="9" id="KW-1185">Reference proteome</keyword>
<feature type="transmembrane region" description="Helical" evidence="7">
    <location>
        <begin position="567"/>
        <end position="590"/>
    </location>
</feature>
<evidence type="ECO:0000256" key="4">
    <source>
        <dbReference type="ARBA" id="ARBA00022989"/>
    </source>
</evidence>
<feature type="transmembrane region" description="Helical" evidence="7">
    <location>
        <begin position="348"/>
        <end position="370"/>
    </location>
</feature>
<dbReference type="GO" id="GO:0015297">
    <property type="term" value="F:antiporter activity"/>
    <property type="evidence" value="ECO:0007669"/>
    <property type="project" value="InterPro"/>
</dbReference>
<keyword evidence="3 7" id="KW-0812">Transmembrane</keyword>
<feature type="transmembrane region" description="Helical" evidence="7">
    <location>
        <begin position="391"/>
        <end position="409"/>
    </location>
</feature>
<evidence type="ECO:0000313" key="8">
    <source>
        <dbReference type="EMBL" id="KAK6349481.1"/>
    </source>
</evidence>
<dbReference type="NCBIfam" id="TIGR00797">
    <property type="entry name" value="matE"/>
    <property type="match status" value="1"/>
</dbReference>
<dbReference type="CDD" id="cd13132">
    <property type="entry name" value="MATE_eukaryotic"/>
    <property type="match status" value="1"/>
</dbReference>
<evidence type="ECO:0000256" key="2">
    <source>
        <dbReference type="ARBA" id="ARBA00010199"/>
    </source>
</evidence>
<reference evidence="8 9" key="1">
    <citation type="submission" date="2019-10" db="EMBL/GenBank/DDBJ databases">
        <authorList>
            <person name="Palmer J.M."/>
        </authorList>
    </citation>
    <scope>NUCLEOTIDE SEQUENCE [LARGE SCALE GENOMIC DNA]</scope>
    <source>
        <strain evidence="8 9">TWF696</strain>
    </source>
</reference>
<feature type="transmembrane region" description="Helical" evidence="7">
    <location>
        <begin position="541"/>
        <end position="561"/>
    </location>
</feature>
<feature type="transmembrane region" description="Helical" evidence="7">
    <location>
        <begin position="471"/>
        <end position="489"/>
    </location>
</feature>
<feature type="transmembrane region" description="Helical" evidence="7">
    <location>
        <begin position="245"/>
        <end position="270"/>
    </location>
</feature>
<comment type="subcellular location">
    <subcellularLocation>
        <location evidence="1">Membrane</location>
        <topology evidence="1">Multi-pass membrane protein</topology>
    </subcellularLocation>
</comment>
<feature type="transmembrane region" description="Helical" evidence="7">
    <location>
        <begin position="319"/>
        <end position="342"/>
    </location>
</feature>
<keyword evidence="5 7" id="KW-0472">Membrane</keyword>
<gene>
    <name evidence="8" type="ORF">TWF696_005765</name>
</gene>
<evidence type="ECO:0000256" key="1">
    <source>
        <dbReference type="ARBA" id="ARBA00004141"/>
    </source>
</evidence>
<feature type="region of interest" description="Disordered" evidence="6">
    <location>
        <begin position="13"/>
        <end position="156"/>
    </location>
</feature>
<feature type="compositionally biased region" description="Polar residues" evidence="6">
    <location>
        <begin position="63"/>
        <end position="81"/>
    </location>
</feature>
<dbReference type="AlphaFoldDB" id="A0AAV9UX14"/>
<feature type="compositionally biased region" description="Polar residues" evidence="6">
    <location>
        <begin position="121"/>
        <end position="132"/>
    </location>
</feature>
<evidence type="ECO:0000313" key="9">
    <source>
        <dbReference type="Proteomes" id="UP001375240"/>
    </source>
</evidence>
<dbReference type="InterPro" id="IPR002528">
    <property type="entry name" value="MATE_fam"/>
</dbReference>
<feature type="transmembrane region" description="Helical" evidence="7">
    <location>
        <begin position="201"/>
        <end position="224"/>
    </location>
</feature>
<dbReference type="EMBL" id="JAVHNQ010000004">
    <property type="protein sequence ID" value="KAK6349481.1"/>
    <property type="molecule type" value="Genomic_DNA"/>
</dbReference>
<dbReference type="GO" id="GO:0042910">
    <property type="term" value="F:xenobiotic transmembrane transporter activity"/>
    <property type="evidence" value="ECO:0007669"/>
    <property type="project" value="InterPro"/>
</dbReference>
<dbReference type="GO" id="GO:0016020">
    <property type="term" value="C:membrane"/>
    <property type="evidence" value="ECO:0007669"/>
    <property type="project" value="UniProtKB-SubCell"/>
</dbReference>
<proteinExistence type="inferred from homology"/>
<evidence type="ECO:0000256" key="5">
    <source>
        <dbReference type="ARBA" id="ARBA00023136"/>
    </source>
</evidence>
<dbReference type="PANTHER" id="PTHR11206">
    <property type="entry name" value="MULTIDRUG RESISTANCE PROTEIN"/>
    <property type="match status" value="1"/>
</dbReference>
<evidence type="ECO:0008006" key="10">
    <source>
        <dbReference type="Google" id="ProtNLM"/>
    </source>
</evidence>
<organism evidence="8 9">
    <name type="scientific">Orbilia brochopaga</name>
    <dbReference type="NCBI Taxonomy" id="3140254"/>
    <lineage>
        <taxon>Eukaryota</taxon>
        <taxon>Fungi</taxon>
        <taxon>Dikarya</taxon>
        <taxon>Ascomycota</taxon>
        <taxon>Pezizomycotina</taxon>
        <taxon>Orbiliomycetes</taxon>
        <taxon>Orbiliales</taxon>
        <taxon>Orbiliaceae</taxon>
        <taxon>Orbilia</taxon>
    </lineage>
</organism>
<dbReference type="GO" id="GO:1990961">
    <property type="term" value="P:xenobiotic detoxification by transmembrane export across the plasma membrane"/>
    <property type="evidence" value="ECO:0007669"/>
    <property type="project" value="InterPro"/>
</dbReference>
<evidence type="ECO:0000256" key="6">
    <source>
        <dbReference type="SAM" id="MobiDB-lite"/>
    </source>
</evidence>
<dbReference type="InterPro" id="IPR045069">
    <property type="entry name" value="MATE_euk"/>
</dbReference>
<accession>A0AAV9UX14</accession>
<evidence type="ECO:0000256" key="3">
    <source>
        <dbReference type="ARBA" id="ARBA00022692"/>
    </source>
</evidence>